<dbReference type="Gene3D" id="3.55.50.10">
    <property type="entry name" value="Baseplate protein-like domains"/>
    <property type="match status" value="1"/>
</dbReference>
<name>A0A228I1B1_9BURK</name>
<feature type="domain" description="Putative type VI secretion system Rhs element associated Vgr" evidence="2">
    <location>
        <begin position="568"/>
        <end position="675"/>
    </location>
</feature>
<dbReference type="EMBL" id="NKFA01000027">
    <property type="protein sequence ID" value="OXI35945.1"/>
    <property type="molecule type" value="Genomic_DNA"/>
</dbReference>
<evidence type="ECO:0000259" key="1">
    <source>
        <dbReference type="Pfam" id="PF10106"/>
    </source>
</evidence>
<evidence type="ECO:0000259" key="2">
    <source>
        <dbReference type="Pfam" id="PF13296"/>
    </source>
</evidence>
<dbReference type="Gene3D" id="2.40.50.230">
    <property type="entry name" value="Gp5 N-terminal domain"/>
    <property type="match status" value="1"/>
</dbReference>
<dbReference type="Gene3D" id="4.10.220.110">
    <property type="match status" value="1"/>
</dbReference>
<dbReference type="AlphaFoldDB" id="A0A228I1B1"/>
<dbReference type="Proteomes" id="UP000214600">
    <property type="component" value="Unassembled WGS sequence"/>
</dbReference>
<sequence length="927" mass="99285">MQLSLAKKLQAFATGIDANRRPVRLNFGALQARLGPLLNLQHADIDEALMSGVAGTLTCVSTSDDLDHRDFLGLPVSVCVTTDQGAEHTINAIVDGMKTGQSNGELTCYQLSIVDAYSLHRRGRRSRKFLNQNAPYVISTVLSEWRTRSAAFARVFEFDLSGLDSSAYPARSLILQENESDSAFLERLCRREGITMFVKAGPAKQSEHGNRDGESPIHTLVFCDGSSGLPQAPAGRVRYHPRDAATEQRDSVFLFAPHRTLVSGHVGRSSWNLQSAAMDEAARDASIDQGAAGNDLARELADIQIDIPRAGHSSADHDRLTANRMLAYDMQGEQIDCTSNIRNLAVGSWLGIDGLAHLDAQSPEERDFTIIAIHHSVWNNLPAGVHEQAGQLFELSHNFERGPTARKPFRPVDDQADTRYENSFSCVRRRISLKPEYDPYTDRQHAHLLTGVVVTPGDEEVWCDELGRPSVQIMGLYSEYHTHQSGAGTSGTASDSPPIRVLTAWAGDRFGISMPLRKGMEVLLAPVAGEADRLVIIGVLSNGKHIPAQFHHTGDLPGNRALSGIVSREIKGARANQLQFDDTPQQISMHLGSDHAASAVNGGFLTKPRDNGQGDPRGEGIEVRTDANASVRGGKGVLISAWQQLKASGHQLDREECLQLMQECVDLFKSLGDYAAQHEGVAADTTPHQDLVGAVQSWPSSGAAQGSGGSGSAAAVAITSPDGVGVVTPKTVATHAGKNVDTVALESVQTAAGQKIKLDAGHDVALFSQGGDVSAIANQGKVKLQSQGNDTLIDSAKNIQFTAAGGKLIGMSKDEVVFTTAGGAYLKLHGSNVELGCPGQFIVKSAGHTWDGPASMSADLPTFSHAPLSRVPKLVRATDGQPSTDFVGEVQRSSGGFVSGQTDAAGRLSQIDTNQFEKLTFNFFEKE</sequence>
<protein>
    <submittedName>
        <fullName evidence="3">Type IV secretion protein Rhs</fullName>
    </submittedName>
</protein>
<dbReference type="RefSeq" id="WP_089454039.1">
    <property type="nucleotide sequence ID" value="NZ_NKFA01000027.1"/>
</dbReference>
<reference evidence="4" key="1">
    <citation type="submission" date="2017-06" db="EMBL/GenBank/DDBJ databases">
        <authorList>
            <person name="LiPuma J."/>
            <person name="Spilker T."/>
        </authorList>
    </citation>
    <scope>NUCLEOTIDE SEQUENCE [LARGE SCALE GENOMIC DNA]</scope>
    <source>
        <strain evidence="4">AU17325</strain>
    </source>
</reference>
<dbReference type="NCBIfam" id="TIGR01646">
    <property type="entry name" value="vgr_GE"/>
    <property type="match status" value="1"/>
</dbReference>
<feature type="domain" description="DUF2345" evidence="1">
    <location>
        <begin position="706"/>
        <end position="854"/>
    </location>
</feature>
<dbReference type="OrthoDB" id="1907165at2"/>
<organism evidence="3 4">
    <name type="scientific">Burkholderia aenigmatica</name>
    <dbReference type="NCBI Taxonomy" id="2015348"/>
    <lineage>
        <taxon>Bacteria</taxon>
        <taxon>Pseudomonadati</taxon>
        <taxon>Pseudomonadota</taxon>
        <taxon>Betaproteobacteria</taxon>
        <taxon>Burkholderiales</taxon>
        <taxon>Burkholderiaceae</taxon>
        <taxon>Burkholderia</taxon>
        <taxon>Burkholderia cepacia complex</taxon>
    </lineage>
</organism>
<dbReference type="InterPro" id="IPR006533">
    <property type="entry name" value="T6SS_Vgr_RhsGE"/>
</dbReference>
<accession>A0A228I1B1</accession>
<dbReference type="Pfam" id="PF10106">
    <property type="entry name" value="DUF2345"/>
    <property type="match status" value="1"/>
</dbReference>
<dbReference type="SUPFAM" id="SSF69279">
    <property type="entry name" value="Phage tail proteins"/>
    <property type="match status" value="1"/>
</dbReference>
<proteinExistence type="predicted"/>
<dbReference type="Pfam" id="PF13296">
    <property type="entry name" value="T6SS_Vgr"/>
    <property type="match status" value="1"/>
</dbReference>
<dbReference type="InterPro" id="IPR018769">
    <property type="entry name" value="VgrG2_DUF2345"/>
</dbReference>
<dbReference type="InterPro" id="IPR028244">
    <property type="entry name" value="T6SS_Rhs_Vgr_dom"/>
</dbReference>
<evidence type="ECO:0000313" key="4">
    <source>
        <dbReference type="Proteomes" id="UP000214600"/>
    </source>
</evidence>
<gene>
    <name evidence="3" type="ORF">CFB84_36775</name>
</gene>
<evidence type="ECO:0000313" key="3">
    <source>
        <dbReference type="EMBL" id="OXI35945.1"/>
    </source>
</evidence>
<dbReference type="Pfam" id="PF05954">
    <property type="entry name" value="Phage_GPD"/>
    <property type="match status" value="1"/>
</dbReference>
<dbReference type="Gene3D" id="2.30.110.50">
    <property type="match status" value="1"/>
</dbReference>
<reference evidence="3 4" key="2">
    <citation type="submission" date="2017-08" db="EMBL/GenBank/DDBJ databases">
        <title>WGS of novel Burkholderia cepaca complex species.</title>
        <authorList>
            <person name="Lipuma J."/>
            <person name="Spilker T."/>
        </authorList>
    </citation>
    <scope>NUCLEOTIDE SEQUENCE [LARGE SCALE GENOMIC DNA]</scope>
    <source>
        <strain evidence="3 4">AU17325</strain>
    </source>
</reference>
<dbReference type="SUPFAM" id="SSF69255">
    <property type="entry name" value="gp5 N-terminal domain-like"/>
    <property type="match status" value="1"/>
</dbReference>
<comment type="caution">
    <text evidence="3">The sequence shown here is derived from an EMBL/GenBank/DDBJ whole genome shotgun (WGS) entry which is preliminary data.</text>
</comment>
<dbReference type="InterPro" id="IPR037026">
    <property type="entry name" value="Vgr_OB-fold_dom_sf"/>
</dbReference>